<reference evidence="7 8" key="1">
    <citation type="submission" date="2013-12" db="EMBL/GenBank/DDBJ databases">
        <title>Draft genome of the parsitic nematode Ancylostoma duodenale.</title>
        <authorList>
            <person name="Mitreva M."/>
        </authorList>
    </citation>
    <scope>NUCLEOTIDE SEQUENCE [LARGE SCALE GENOMIC DNA]</scope>
    <source>
        <strain evidence="7 8">Zhejiang</strain>
    </source>
</reference>
<dbReference type="Proteomes" id="UP000054047">
    <property type="component" value="Unassembled WGS sequence"/>
</dbReference>
<dbReference type="AlphaFoldDB" id="A0A0C2GPD5"/>
<dbReference type="PANTHER" id="PTHR11920:SF342">
    <property type="entry name" value="RECEPTOR-TYPE GUANYLATE CYCLASE GCY-29"/>
    <property type="match status" value="1"/>
</dbReference>
<keyword evidence="4" id="KW-0456">Lyase</keyword>
<dbReference type="GO" id="GO:0005886">
    <property type="term" value="C:plasma membrane"/>
    <property type="evidence" value="ECO:0007669"/>
    <property type="project" value="TreeGrafter"/>
</dbReference>
<evidence type="ECO:0000256" key="5">
    <source>
        <dbReference type="ARBA" id="ARBA00023293"/>
    </source>
</evidence>
<gene>
    <name evidence="7" type="ORF">ANCDUO_06485</name>
</gene>
<accession>A0A0C2GPD5</accession>
<dbReference type="Gene3D" id="1.10.510.10">
    <property type="entry name" value="Transferase(Phosphotransferase) domain 1"/>
    <property type="match status" value="1"/>
</dbReference>
<dbReference type="InterPro" id="IPR000719">
    <property type="entry name" value="Prot_kinase_dom"/>
</dbReference>
<protein>
    <recommendedName>
        <fullName evidence="2">guanylate cyclase</fullName>
        <ecNumber evidence="2">4.6.1.2</ecNumber>
    </recommendedName>
</protein>
<name>A0A0C2GPD5_9BILA</name>
<dbReference type="InterPro" id="IPR011009">
    <property type="entry name" value="Kinase-like_dom_sf"/>
</dbReference>
<dbReference type="PANTHER" id="PTHR11920">
    <property type="entry name" value="GUANYLYL CYCLASE"/>
    <property type="match status" value="1"/>
</dbReference>
<dbReference type="InterPro" id="IPR050401">
    <property type="entry name" value="Cyclic_nucleotide_synthase"/>
</dbReference>
<evidence type="ECO:0000256" key="1">
    <source>
        <dbReference type="ARBA" id="ARBA00001436"/>
    </source>
</evidence>
<evidence type="ECO:0000256" key="2">
    <source>
        <dbReference type="ARBA" id="ARBA00012202"/>
    </source>
</evidence>
<dbReference type="GO" id="GO:0001653">
    <property type="term" value="F:peptide receptor activity"/>
    <property type="evidence" value="ECO:0007669"/>
    <property type="project" value="TreeGrafter"/>
</dbReference>
<proteinExistence type="predicted"/>
<dbReference type="GO" id="GO:0004383">
    <property type="term" value="F:guanylate cyclase activity"/>
    <property type="evidence" value="ECO:0007669"/>
    <property type="project" value="UniProtKB-EC"/>
</dbReference>
<sequence length="261" mass="30170">MPWRIFRDDMQIVDEEQVKSMLSLNSQRTKLSSTNAMALKNHAIIGVNTHATFHMYEQRRPIKFGKADLTLLMRGLEYLHLSNIGFHGSLTTWSTLIDRNWLVKLTDYGISDAIKRWVKHGSINDEVLKEGDDKTESAQKTGILYVAPEIRLSNENNQKRRVDQNWIGQSLDKRRAADIYAFGMVMYEILFRCFPFNDKVDLSEISTKAMEGEKVPRPTIQKDKQLHPDLQALLQDCWHDAPDARPSIRRVRLSTEAILKT</sequence>
<dbReference type="InterPro" id="IPR001245">
    <property type="entry name" value="Ser-Thr/Tyr_kinase_cat_dom"/>
</dbReference>
<evidence type="ECO:0000313" key="7">
    <source>
        <dbReference type="EMBL" id="KIH63215.1"/>
    </source>
</evidence>
<evidence type="ECO:0000259" key="6">
    <source>
        <dbReference type="PROSITE" id="PS50011"/>
    </source>
</evidence>
<evidence type="ECO:0000313" key="8">
    <source>
        <dbReference type="Proteomes" id="UP000054047"/>
    </source>
</evidence>
<dbReference type="Pfam" id="PF07714">
    <property type="entry name" value="PK_Tyr_Ser-Thr"/>
    <property type="match status" value="1"/>
</dbReference>
<dbReference type="EC" id="4.6.1.2" evidence="2"/>
<keyword evidence="8" id="KW-1185">Reference proteome</keyword>
<dbReference type="OrthoDB" id="1890790at2759"/>
<organism evidence="7 8">
    <name type="scientific">Ancylostoma duodenale</name>
    <dbReference type="NCBI Taxonomy" id="51022"/>
    <lineage>
        <taxon>Eukaryota</taxon>
        <taxon>Metazoa</taxon>
        <taxon>Ecdysozoa</taxon>
        <taxon>Nematoda</taxon>
        <taxon>Chromadorea</taxon>
        <taxon>Rhabditida</taxon>
        <taxon>Rhabditina</taxon>
        <taxon>Rhabditomorpha</taxon>
        <taxon>Strongyloidea</taxon>
        <taxon>Ancylostomatidae</taxon>
        <taxon>Ancylostomatinae</taxon>
        <taxon>Ancylostoma</taxon>
    </lineage>
</organism>
<dbReference type="SUPFAM" id="SSF56112">
    <property type="entry name" value="Protein kinase-like (PK-like)"/>
    <property type="match status" value="1"/>
</dbReference>
<feature type="domain" description="Protein kinase" evidence="6">
    <location>
        <begin position="1"/>
        <end position="259"/>
    </location>
</feature>
<dbReference type="GO" id="GO:0004672">
    <property type="term" value="F:protein kinase activity"/>
    <property type="evidence" value="ECO:0007669"/>
    <property type="project" value="InterPro"/>
</dbReference>
<dbReference type="GO" id="GO:0005524">
    <property type="term" value="F:ATP binding"/>
    <property type="evidence" value="ECO:0007669"/>
    <property type="project" value="InterPro"/>
</dbReference>
<evidence type="ECO:0000256" key="4">
    <source>
        <dbReference type="ARBA" id="ARBA00023239"/>
    </source>
</evidence>
<dbReference type="GO" id="GO:0007168">
    <property type="term" value="P:receptor guanylyl cyclase signaling pathway"/>
    <property type="evidence" value="ECO:0007669"/>
    <property type="project" value="TreeGrafter"/>
</dbReference>
<comment type="catalytic activity">
    <reaction evidence="1">
        <text>GTP = 3',5'-cyclic GMP + diphosphate</text>
        <dbReference type="Rhea" id="RHEA:13665"/>
        <dbReference type="ChEBI" id="CHEBI:33019"/>
        <dbReference type="ChEBI" id="CHEBI:37565"/>
        <dbReference type="ChEBI" id="CHEBI:57746"/>
        <dbReference type="EC" id="4.6.1.2"/>
    </reaction>
</comment>
<evidence type="ECO:0000256" key="3">
    <source>
        <dbReference type="ARBA" id="ARBA00022741"/>
    </source>
</evidence>
<keyword evidence="5" id="KW-0141">cGMP biosynthesis</keyword>
<dbReference type="EMBL" id="KN728810">
    <property type="protein sequence ID" value="KIH63215.1"/>
    <property type="molecule type" value="Genomic_DNA"/>
</dbReference>
<dbReference type="PROSITE" id="PS50011">
    <property type="entry name" value="PROTEIN_KINASE_DOM"/>
    <property type="match status" value="1"/>
</dbReference>
<dbReference type="GO" id="GO:0004016">
    <property type="term" value="F:adenylate cyclase activity"/>
    <property type="evidence" value="ECO:0007669"/>
    <property type="project" value="TreeGrafter"/>
</dbReference>
<keyword evidence="3" id="KW-0547">Nucleotide-binding</keyword>